<keyword evidence="2" id="KW-1185">Reference proteome</keyword>
<comment type="caution">
    <text evidence="1">The sequence shown here is derived from an EMBL/GenBank/DDBJ whole genome shotgun (WGS) entry which is preliminary data.</text>
</comment>
<dbReference type="InterPro" id="IPR014903">
    <property type="entry name" value="DUF1796"/>
</dbReference>
<dbReference type="RefSeq" id="WP_183563595.1">
    <property type="nucleotide sequence ID" value="NZ_JACHOP010000001.1"/>
</dbReference>
<evidence type="ECO:0000313" key="1">
    <source>
        <dbReference type="EMBL" id="MBB5755570.1"/>
    </source>
</evidence>
<dbReference type="Proteomes" id="UP000583454">
    <property type="component" value="Unassembled WGS sequence"/>
</dbReference>
<dbReference type="Pfam" id="PF08795">
    <property type="entry name" value="DUF1796"/>
    <property type="match status" value="1"/>
</dbReference>
<proteinExistence type="predicted"/>
<dbReference type="EMBL" id="JACHOP010000001">
    <property type="protein sequence ID" value="MBB5755570.1"/>
    <property type="molecule type" value="Genomic_DNA"/>
</dbReference>
<sequence>MRETGPKSPLRLPGAGLLKRLVRRLPNRLHLRDSREPGALNHISLGSHCHMAQILKAEGLRTWSGPFDWIFSSPGMIRDCLADDFSALLDRTQYESTPLEERMAPHETRCRHRLYRDRHAIPFVFNHHDPASSEADYRFLEAGVRRLRTALDMPGTHNGFYLMTTVPTDPEVFPEIRSLLAARRAQNHLTVLELVPGAETPATVELAREAGFDRLRVETRSPSTGIRFADPTDDAFVTGLVGGRARLLAEP</sequence>
<reference evidence="1 2" key="1">
    <citation type="submission" date="2020-08" db="EMBL/GenBank/DDBJ databases">
        <title>Genomic Encyclopedia of Type Strains, Phase IV (KMG-IV): sequencing the most valuable type-strain genomes for metagenomic binning, comparative biology and taxonomic classification.</title>
        <authorList>
            <person name="Goeker M."/>
        </authorList>
    </citation>
    <scope>NUCLEOTIDE SEQUENCE [LARGE SCALE GENOMIC DNA]</scope>
    <source>
        <strain evidence="1 2">DSM 2163</strain>
    </source>
</reference>
<evidence type="ECO:0000313" key="2">
    <source>
        <dbReference type="Proteomes" id="UP000583454"/>
    </source>
</evidence>
<evidence type="ECO:0008006" key="3">
    <source>
        <dbReference type="Google" id="ProtNLM"/>
    </source>
</evidence>
<accession>A0A840ZE61</accession>
<organism evidence="1 2">
    <name type="scientific">Methylorubrum rhodinum</name>
    <dbReference type="NCBI Taxonomy" id="29428"/>
    <lineage>
        <taxon>Bacteria</taxon>
        <taxon>Pseudomonadati</taxon>
        <taxon>Pseudomonadota</taxon>
        <taxon>Alphaproteobacteria</taxon>
        <taxon>Hyphomicrobiales</taxon>
        <taxon>Methylobacteriaceae</taxon>
        <taxon>Methylorubrum</taxon>
    </lineage>
</organism>
<gene>
    <name evidence="1" type="ORF">HNR00_000259</name>
</gene>
<dbReference type="AlphaFoldDB" id="A0A840ZE61"/>
<name>A0A840ZE61_9HYPH</name>
<protein>
    <recommendedName>
        <fullName evidence="3">Peptidase</fullName>
    </recommendedName>
</protein>